<proteinExistence type="predicted"/>
<dbReference type="Gene3D" id="3.30.450.20">
    <property type="entry name" value="PAS domain"/>
    <property type="match status" value="1"/>
</dbReference>
<dbReference type="AlphaFoldDB" id="A0A097EFA4"/>
<dbReference type="InterPro" id="IPR035965">
    <property type="entry name" value="PAS-like_dom_sf"/>
</dbReference>
<dbReference type="KEGG" id="stax:MC45_07485"/>
<evidence type="ECO:0000313" key="2">
    <source>
        <dbReference type="Proteomes" id="UP000033200"/>
    </source>
</evidence>
<protein>
    <recommendedName>
        <fullName evidence="3">PAS domain S-box protein</fullName>
    </recommendedName>
</protein>
<sequence length="221" mass="24120">MPSGHCISTLEGVILKADQGFLDLIQRSEDAVIGLSYKAITDPRDLERSARMLLALEDGAAPVRLQKRYIRPDGSSIAANLLVTRFADPGRLISTLFWQDNGRALPPARLWEAALRIRYVHTARIKLFGDELSTDPIGSLLVGIYLAEAEGRNISLAEVAAYSKISSSTAARWMIVLQKRGVVQLDGDLGRSIQFTQAGLNKMEAMLATVYQVPDAALIVA</sequence>
<keyword evidence="2" id="KW-1185">Reference proteome</keyword>
<gene>
    <name evidence="1" type="ORF">MC45_07485</name>
</gene>
<evidence type="ECO:0000313" key="1">
    <source>
        <dbReference type="EMBL" id="AIT06252.1"/>
    </source>
</evidence>
<organism evidence="1 2">
    <name type="scientific">Sphingomonas taxi</name>
    <dbReference type="NCBI Taxonomy" id="1549858"/>
    <lineage>
        <taxon>Bacteria</taxon>
        <taxon>Pseudomonadati</taxon>
        <taxon>Pseudomonadota</taxon>
        <taxon>Alphaproteobacteria</taxon>
        <taxon>Sphingomonadales</taxon>
        <taxon>Sphingomonadaceae</taxon>
        <taxon>Sphingomonas</taxon>
    </lineage>
</organism>
<name>A0A097EFA4_9SPHN</name>
<dbReference type="HOGENOM" id="CLU_1282542_0_0_5"/>
<dbReference type="SUPFAM" id="SSF55785">
    <property type="entry name" value="PYP-like sensor domain (PAS domain)"/>
    <property type="match status" value="1"/>
</dbReference>
<dbReference type="Proteomes" id="UP000033200">
    <property type="component" value="Chromosome"/>
</dbReference>
<dbReference type="EMBL" id="CP009571">
    <property type="protein sequence ID" value="AIT06252.1"/>
    <property type="molecule type" value="Genomic_DNA"/>
</dbReference>
<dbReference type="eggNOG" id="COG2202">
    <property type="taxonomic scope" value="Bacteria"/>
</dbReference>
<accession>A0A097EFA4</accession>
<dbReference type="STRING" id="1549858.MC45_07485"/>
<dbReference type="CDD" id="cd00130">
    <property type="entry name" value="PAS"/>
    <property type="match status" value="1"/>
</dbReference>
<evidence type="ECO:0008006" key="3">
    <source>
        <dbReference type="Google" id="ProtNLM"/>
    </source>
</evidence>
<reference evidence="1 2" key="1">
    <citation type="submission" date="2014-09" db="EMBL/GenBank/DDBJ databases">
        <title>Using Illumina technology Improving SMRT sequencing Genome Assembly by RASTools.</title>
        <authorList>
            <person name="Zhou Y."/>
            <person name="Ma T."/>
            <person name="Liu T."/>
        </authorList>
    </citation>
    <scope>NUCLEOTIDE SEQUENCE [LARGE SCALE GENOMIC DNA]</scope>
    <source>
        <strain evidence="1 2">ATCC 55669</strain>
    </source>
</reference>
<dbReference type="InterPro" id="IPR000014">
    <property type="entry name" value="PAS"/>
</dbReference>